<reference evidence="1" key="1">
    <citation type="journal article" date="2015" name="Nature">
        <title>Complex archaea that bridge the gap between prokaryotes and eukaryotes.</title>
        <authorList>
            <person name="Spang A."/>
            <person name="Saw J.H."/>
            <person name="Jorgensen S.L."/>
            <person name="Zaremba-Niedzwiedzka K."/>
            <person name="Martijn J."/>
            <person name="Lind A.E."/>
            <person name="van Eijk R."/>
            <person name="Schleper C."/>
            <person name="Guy L."/>
            <person name="Ettema T.J."/>
        </authorList>
    </citation>
    <scope>NUCLEOTIDE SEQUENCE</scope>
</reference>
<proteinExistence type="predicted"/>
<dbReference type="AlphaFoldDB" id="A0A0F8X3E7"/>
<gene>
    <name evidence="1" type="ORF">LCGC14_3075190</name>
</gene>
<evidence type="ECO:0000313" key="1">
    <source>
        <dbReference type="EMBL" id="KKK55375.1"/>
    </source>
</evidence>
<feature type="non-terminal residue" evidence="1">
    <location>
        <position position="148"/>
    </location>
</feature>
<dbReference type="EMBL" id="LAZR01065519">
    <property type="protein sequence ID" value="KKK55375.1"/>
    <property type="molecule type" value="Genomic_DNA"/>
</dbReference>
<comment type="caution">
    <text evidence="1">The sequence shown here is derived from an EMBL/GenBank/DDBJ whole genome shotgun (WGS) entry which is preliminary data.</text>
</comment>
<sequence>MIKNPYKARFIVPVALSKFSTTAEPTLEGLAGTDYLGNAVADTGQAINVMDGYPNRHLTVTTNHAASPVGTDAWYIAATLNKRENFDCVMLDRVNLLQCYQAALSGSRLVVTRVFLCFESLIEAVPIVALTEGSAEGNRATRCEPLQS</sequence>
<protein>
    <submittedName>
        <fullName evidence="1">Uncharacterized protein</fullName>
    </submittedName>
</protein>
<accession>A0A0F8X3E7</accession>
<name>A0A0F8X3E7_9ZZZZ</name>
<organism evidence="1">
    <name type="scientific">marine sediment metagenome</name>
    <dbReference type="NCBI Taxonomy" id="412755"/>
    <lineage>
        <taxon>unclassified sequences</taxon>
        <taxon>metagenomes</taxon>
        <taxon>ecological metagenomes</taxon>
    </lineage>
</organism>